<evidence type="ECO:0000259" key="2">
    <source>
        <dbReference type="PROSITE" id="PS51729"/>
    </source>
</evidence>
<keyword evidence="3" id="KW-0808">Transferase</keyword>
<evidence type="ECO:0000313" key="4">
    <source>
        <dbReference type="Proteomes" id="UP000324726"/>
    </source>
</evidence>
<name>A0A5D4FY97_9CORY</name>
<proteinExistence type="predicted"/>
<dbReference type="AlphaFoldDB" id="A0A5D4FY97"/>
<dbReference type="InterPro" id="IPR045057">
    <property type="entry name" value="Gcn5-rel_NAT"/>
</dbReference>
<dbReference type="Pfam" id="PF14542">
    <property type="entry name" value="Acetyltransf_CG"/>
    <property type="match status" value="1"/>
</dbReference>
<dbReference type="Gene3D" id="3.40.630.30">
    <property type="match status" value="1"/>
</dbReference>
<dbReference type="SUPFAM" id="SSF55729">
    <property type="entry name" value="Acyl-CoA N-acyltransferases (Nat)"/>
    <property type="match status" value="1"/>
</dbReference>
<dbReference type="PANTHER" id="PTHR31435:SF10">
    <property type="entry name" value="BSR4717 PROTEIN"/>
    <property type="match status" value="1"/>
</dbReference>
<feature type="domain" description="N-acetyltransferase" evidence="1">
    <location>
        <begin position="1"/>
        <end position="97"/>
    </location>
</feature>
<dbReference type="GO" id="GO:0016747">
    <property type="term" value="F:acyltransferase activity, transferring groups other than amino-acyl groups"/>
    <property type="evidence" value="ECO:0007669"/>
    <property type="project" value="InterPro"/>
</dbReference>
<dbReference type="PROSITE" id="PS51729">
    <property type="entry name" value="GNAT_YJDJ"/>
    <property type="match status" value="1"/>
</dbReference>
<feature type="domain" description="N-acetyltransferase" evidence="2">
    <location>
        <begin position="9"/>
        <end position="96"/>
    </location>
</feature>
<dbReference type="PROSITE" id="PS51186">
    <property type="entry name" value="GNAT"/>
    <property type="match status" value="1"/>
</dbReference>
<dbReference type="InterPro" id="IPR031165">
    <property type="entry name" value="GNAT_YJDJ"/>
</dbReference>
<dbReference type="InterPro" id="IPR000182">
    <property type="entry name" value="GNAT_dom"/>
</dbReference>
<protein>
    <submittedName>
        <fullName evidence="3">N-acetyltransferase</fullName>
    </submittedName>
</protein>
<evidence type="ECO:0000259" key="1">
    <source>
        <dbReference type="PROSITE" id="PS51186"/>
    </source>
</evidence>
<evidence type="ECO:0000313" key="3">
    <source>
        <dbReference type="EMBL" id="TYR20864.1"/>
    </source>
</evidence>
<dbReference type="RefSeq" id="WP_148812827.1">
    <property type="nucleotide sequence ID" value="NZ_VSZI01000001.1"/>
</dbReference>
<reference evidence="3 4" key="1">
    <citation type="submission" date="2019-08" db="EMBL/GenBank/DDBJ databases">
        <title>Draft genome of C. urealyticum strain VH4248.</title>
        <authorList>
            <person name="Navas J."/>
        </authorList>
    </citation>
    <scope>NUCLEOTIDE SEQUENCE [LARGE SCALE GENOMIC DNA]</scope>
    <source>
        <strain evidence="3 4">VH4248</strain>
    </source>
</reference>
<comment type="caution">
    <text evidence="3">The sequence shown here is derived from an EMBL/GenBank/DDBJ whole genome shotgun (WGS) entry which is preliminary data.</text>
</comment>
<gene>
    <name evidence="3" type="ORF">FYJ87_08125</name>
</gene>
<organism evidence="3 4">
    <name type="scientific">Corynebacterium urealyticum</name>
    <dbReference type="NCBI Taxonomy" id="43771"/>
    <lineage>
        <taxon>Bacteria</taxon>
        <taxon>Bacillati</taxon>
        <taxon>Actinomycetota</taxon>
        <taxon>Actinomycetes</taxon>
        <taxon>Mycobacteriales</taxon>
        <taxon>Corynebacteriaceae</taxon>
        <taxon>Corynebacterium</taxon>
    </lineage>
</organism>
<dbReference type="InterPro" id="IPR016181">
    <property type="entry name" value="Acyl_CoA_acyltransferase"/>
</dbReference>
<sequence length="97" mass="10488">MTASDSQRQVRKDAARFVIEVDGEQAGFAAFEDTDGVRDFNHTVVDPAFRGQGLSKPLLAAALDATRKEGLKVRPTCSAVAGFVEKNQDDYGDLVVE</sequence>
<dbReference type="EMBL" id="VSZI01000001">
    <property type="protein sequence ID" value="TYR20864.1"/>
    <property type="molecule type" value="Genomic_DNA"/>
</dbReference>
<dbReference type="CDD" id="cd04301">
    <property type="entry name" value="NAT_SF"/>
    <property type="match status" value="1"/>
</dbReference>
<accession>A0A5D4FY97</accession>
<dbReference type="PANTHER" id="PTHR31435">
    <property type="entry name" value="PROTEIN NATD1"/>
    <property type="match status" value="1"/>
</dbReference>
<dbReference type="Proteomes" id="UP000324726">
    <property type="component" value="Unassembled WGS sequence"/>
</dbReference>